<evidence type="ECO:0000259" key="2">
    <source>
        <dbReference type="Pfam" id="PF07261"/>
    </source>
</evidence>
<dbReference type="NCBIfam" id="TIGR01446">
    <property type="entry name" value="DnaD_dom"/>
    <property type="match status" value="1"/>
</dbReference>
<gene>
    <name evidence="3" type="ORF">IAB67_02255</name>
</gene>
<dbReference type="AlphaFoldDB" id="A0A9D1IUS4"/>
<organism evidence="3 4">
    <name type="scientific">Candidatus Ventrousia excrementavium</name>
    <dbReference type="NCBI Taxonomy" id="2840961"/>
    <lineage>
        <taxon>Bacteria</taxon>
        <taxon>Bacillati</taxon>
        <taxon>Bacillota</taxon>
        <taxon>Clostridia</taxon>
        <taxon>Eubacteriales</taxon>
        <taxon>Clostridiaceae</taxon>
        <taxon>Clostridiaceae incertae sedis</taxon>
        <taxon>Candidatus Ventrousia</taxon>
    </lineage>
</organism>
<evidence type="ECO:0000256" key="1">
    <source>
        <dbReference type="ARBA" id="ARBA00093462"/>
    </source>
</evidence>
<dbReference type="SUPFAM" id="SSF158499">
    <property type="entry name" value="DnaD domain-like"/>
    <property type="match status" value="2"/>
</dbReference>
<reference evidence="3" key="2">
    <citation type="journal article" date="2021" name="PeerJ">
        <title>Extensive microbial diversity within the chicken gut microbiome revealed by metagenomics and culture.</title>
        <authorList>
            <person name="Gilroy R."/>
            <person name="Ravi A."/>
            <person name="Getino M."/>
            <person name="Pursley I."/>
            <person name="Horton D.L."/>
            <person name="Alikhan N.F."/>
            <person name="Baker D."/>
            <person name="Gharbi K."/>
            <person name="Hall N."/>
            <person name="Watson M."/>
            <person name="Adriaenssens E.M."/>
            <person name="Foster-Nyarko E."/>
            <person name="Jarju S."/>
            <person name="Secka A."/>
            <person name="Antonio M."/>
            <person name="Oren A."/>
            <person name="Chaudhuri R.R."/>
            <person name="La Ragione R."/>
            <person name="Hildebrand F."/>
            <person name="Pallen M.J."/>
        </authorList>
    </citation>
    <scope>NUCLEOTIDE SEQUENCE</scope>
    <source>
        <strain evidence="3">CHK191-8634</strain>
    </source>
</reference>
<reference evidence="3" key="1">
    <citation type="submission" date="2020-10" db="EMBL/GenBank/DDBJ databases">
        <authorList>
            <person name="Gilroy R."/>
        </authorList>
    </citation>
    <scope>NUCLEOTIDE SEQUENCE</scope>
    <source>
        <strain evidence="3">CHK191-8634</strain>
    </source>
</reference>
<protein>
    <submittedName>
        <fullName evidence="3">DnaD domain protein</fullName>
    </submittedName>
</protein>
<evidence type="ECO:0000313" key="3">
    <source>
        <dbReference type="EMBL" id="HIU43101.1"/>
    </source>
</evidence>
<dbReference type="Pfam" id="PF07261">
    <property type="entry name" value="DnaB_2"/>
    <property type="match status" value="2"/>
</dbReference>
<dbReference type="InterPro" id="IPR034829">
    <property type="entry name" value="DnaD-like_sf"/>
</dbReference>
<dbReference type="Gene3D" id="1.10.10.630">
    <property type="entry name" value="DnaD domain-like"/>
    <property type="match status" value="2"/>
</dbReference>
<evidence type="ECO:0000313" key="4">
    <source>
        <dbReference type="Proteomes" id="UP000824073"/>
    </source>
</evidence>
<dbReference type="EMBL" id="DVMR01000026">
    <property type="protein sequence ID" value="HIU43101.1"/>
    <property type="molecule type" value="Genomic_DNA"/>
</dbReference>
<accession>A0A9D1IUS4</accession>
<sequence>MRRLEVQKENREAMQLLTQAADGDAALLYICALAAGGSVALKTAVETLRMDEDRAQKAARLLVMYGLGRDAALPPPRGEINVVPEDILKLQREDVAFRGLVGHTESMLGRVLRRRELETLYSVYTELNLPADVLMLLVNDCSMRGNLSAREIERQAYRWADSGLTTYEEAERYMRRQQYLRAEGARVLRMLGIYDRRPSESEGKYIARWSDWGMSDELLRLAYDRTVLRCGKLEWRYMDKILESWHKQGFETVRQVETGDKKAPPRTSQGGRDSVVQAVTRAFEEKRKMREQRIRERLNNLMNSDPRFAENEKELRLCASRAARAAMGGEDARAGLEERRSALLQARQELLRQNGLPPDWLEDKPDCPKCGDRGYIGSSMCECFERACREEEERRAAAGQ</sequence>
<comment type="similarity">
    <text evidence="1">Belongs to the DnaB/DnaD family.</text>
</comment>
<feature type="domain" description="DnaB/C C-terminal" evidence="2">
    <location>
        <begin position="196"/>
        <end position="257"/>
    </location>
</feature>
<comment type="caution">
    <text evidence="3">The sequence shown here is derived from an EMBL/GenBank/DDBJ whole genome shotgun (WGS) entry which is preliminary data.</text>
</comment>
<feature type="domain" description="DnaB/C C-terminal" evidence="2">
    <location>
        <begin position="105"/>
        <end position="173"/>
    </location>
</feature>
<dbReference type="InterPro" id="IPR006343">
    <property type="entry name" value="DnaB/C_C"/>
</dbReference>
<dbReference type="Proteomes" id="UP000824073">
    <property type="component" value="Unassembled WGS sequence"/>
</dbReference>
<name>A0A9D1IUS4_9CLOT</name>
<proteinExistence type="inferred from homology"/>